<evidence type="ECO:0000313" key="1">
    <source>
        <dbReference type="EMBL" id="ABJ59976.1"/>
    </source>
</evidence>
<protein>
    <submittedName>
        <fullName evidence="1">Uncharacterized protein</fullName>
    </submittedName>
</protein>
<organism evidence="1 3">
    <name type="scientific">Lactobacillus gasseri (strain ATCC 33323 / DSM 20243 / BCRC 14619 / CIP 102991 / JCM 1131 / KCTC 3163 / NCIMB 11718 / NCTC 13722 / AM63)</name>
    <dbReference type="NCBI Taxonomy" id="324831"/>
    <lineage>
        <taxon>Bacteria</taxon>
        <taxon>Bacillati</taxon>
        <taxon>Bacillota</taxon>
        <taxon>Bacilli</taxon>
        <taxon>Lactobacillales</taxon>
        <taxon>Lactobacillaceae</taxon>
        <taxon>Lactobacillus</taxon>
    </lineage>
</organism>
<gene>
    <name evidence="1" type="ordered locus">LGAS_0580</name>
    <name evidence="2" type="ordered locus">LGAS_0642</name>
</gene>
<dbReference type="KEGG" id="lga:LGAS_0642"/>
<evidence type="ECO:0000313" key="3">
    <source>
        <dbReference type="Proteomes" id="UP000000664"/>
    </source>
</evidence>
<name>A0A805ZY80_LACGA</name>
<sequence>MVEIMTPVQAATYREQRLKKEQRNLAKQGISSAMEGKSLVTIGDANQDYLSFKHFVTAQIFRLGIDTYMGLTGWDDKRELIEELASVEDPNDDLWKEDVLDYFDGFEGNY</sequence>
<dbReference type="EMBL" id="CP000413">
    <property type="protein sequence ID" value="ABJ59976.1"/>
    <property type="molecule type" value="Genomic_DNA"/>
</dbReference>
<dbReference type="GeneID" id="29639546"/>
<dbReference type="Proteomes" id="UP000000664">
    <property type="component" value="Chromosome"/>
</dbReference>
<proteinExistence type="predicted"/>
<dbReference type="EMBL" id="CP000413">
    <property type="protein sequence ID" value="ABJ60036.1"/>
    <property type="molecule type" value="Genomic_DNA"/>
</dbReference>
<evidence type="ECO:0000313" key="2">
    <source>
        <dbReference type="EMBL" id="ABJ60036.1"/>
    </source>
</evidence>
<reference evidence="1 3" key="1">
    <citation type="journal article" date="2006" name="Proc. Natl. Acad. Sci. U.S.A.">
        <title>Comparative genomics of the lactic acid bacteria.</title>
        <authorList>
            <person name="Makarova K."/>
            <person name="Slesarev A."/>
            <person name="Wolf Y."/>
            <person name="Sorokin A."/>
            <person name="Mirkin B."/>
            <person name="Koonin E."/>
            <person name="Pavlov A."/>
            <person name="Pavlova N."/>
            <person name="Karamychev V."/>
            <person name="Polouchine N."/>
            <person name="Shakhova V."/>
            <person name="Grigoriev I."/>
            <person name="Lou Y."/>
            <person name="Rohksar D."/>
            <person name="Lucas S."/>
            <person name="Huang K."/>
            <person name="Goodstein D.M."/>
            <person name="Hawkins T."/>
            <person name="Plengvidhya V."/>
            <person name="Welker D."/>
            <person name="Hughes J."/>
            <person name="Goh Y."/>
            <person name="Benson A."/>
            <person name="Baldwin K."/>
            <person name="Lee J.H."/>
            <person name="Diaz-Muniz I."/>
            <person name="Dosti B."/>
            <person name="Smeianov V."/>
            <person name="Wechter W."/>
            <person name="Barabote R."/>
            <person name="Lorca G."/>
            <person name="Altermann E."/>
            <person name="Barrangou R."/>
            <person name="Ganesan B."/>
            <person name="Xie Y."/>
            <person name="Rawsthorne H."/>
            <person name="Tamir D."/>
            <person name="Parker C."/>
            <person name="Breidt F."/>
            <person name="Broadbent J."/>
            <person name="Hutkins R."/>
            <person name="O'Sullivan D."/>
            <person name="Steele J."/>
            <person name="Unlu G."/>
            <person name="Saier M."/>
            <person name="Klaenhammer T."/>
            <person name="Richardson P."/>
            <person name="Kozyavkin S."/>
            <person name="Weimer B."/>
            <person name="Mills D."/>
        </authorList>
    </citation>
    <scope>NUCLEOTIDE SEQUENCE [LARGE SCALE GENOMIC DNA]</scope>
    <source>
        <strain evidence="1">ATCC 33323</strain>
        <strain evidence="3">ATCC 33323 / DSM 20243 / BCRC 14619 / CIP 102991 / JCM 1131 / KCTC 3163 / NCIMB 11718 / NCTC 13722 / AM63</strain>
    </source>
</reference>
<accession>A0A805ZY80</accession>
<dbReference type="KEGG" id="lga:LGAS_0580"/>
<dbReference type="RefSeq" id="WP_011678809.1">
    <property type="nucleotide sequence ID" value="NC_008530.1"/>
</dbReference>
<dbReference type="AlphaFoldDB" id="A0A805ZY80"/>